<keyword evidence="3" id="KW-1185">Reference proteome</keyword>
<reference evidence="2" key="1">
    <citation type="submission" date="2020-08" db="EMBL/GenBank/DDBJ databases">
        <title>Genome public.</title>
        <authorList>
            <person name="Liu C."/>
            <person name="Sun Q."/>
        </authorList>
    </citation>
    <scope>NUCLEOTIDE SEQUENCE</scope>
    <source>
        <strain evidence="2">NSJ-42</strain>
    </source>
</reference>
<dbReference type="Proteomes" id="UP000662088">
    <property type="component" value="Unassembled WGS sequence"/>
</dbReference>
<evidence type="ECO:0000313" key="3">
    <source>
        <dbReference type="Proteomes" id="UP000662088"/>
    </source>
</evidence>
<dbReference type="InterPro" id="IPR021279">
    <property type="entry name" value="DUF2721"/>
</dbReference>
<keyword evidence="1" id="KW-0812">Transmembrane</keyword>
<protein>
    <submittedName>
        <fullName evidence="2">DUF2721 domain-containing protein</fullName>
    </submittedName>
</protein>
<feature type="transmembrane region" description="Helical" evidence="1">
    <location>
        <begin position="89"/>
        <end position="111"/>
    </location>
</feature>
<keyword evidence="1" id="KW-1133">Transmembrane helix</keyword>
<dbReference type="AlphaFoldDB" id="A0A8I0A6S3"/>
<gene>
    <name evidence="2" type="ORF">H8R92_12120</name>
</gene>
<proteinExistence type="predicted"/>
<name>A0A8I0A6S3_9CLOT</name>
<dbReference type="Pfam" id="PF11026">
    <property type="entry name" value="DUF2721"/>
    <property type="match status" value="1"/>
</dbReference>
<feature type="transmembrane region" description="Helical" evidence="1">
    <location>
        <begin position="61"/>
        <end position="83"/>
    </location>
</feature>
<organism evidence="2 3">
    <name type="scientific">Clostridium lentum</name>
    <dbReference type="NCBI Taxonomy" id="2763037"/>
    <lineage>
        <taxon>Bacteria</taxon>
        <taxon>Bacillati</taxon>
        <taxon>Bacillota</taxon>
        <taxon>Clostridia</taxon>
        <taxon>Eubacteriales</taxon>
        <taxon>Clostridiaceae</taxon>
        <taxon>Clostridium</taxon>
    </lineage>
</organism>
<keyword evidence="1" id="KW-0472">Membrane</keyword>
<dbReference type="EMBL" id="JACOOQ010000025">
    <property type="protein sequence ID" value="MBC5641143.1"/>
    <property type="molecule type" value="Genomic_DNA"/>
</dbReference>
<comment type="caution">
    <text evidence="2">The sequence shown here is derived from an EMBL/GenBank/DDBJ whole genome shotgun (WGS) entry which is preliminary data.</text>
</comment>
<accession>A0A8I0A6S3</accession>
<sequence>MRIEMTTPALLFTAISLLISAYTSRFLTLAGLLRQLDLQYKKDKDEIVLMQIKNLRKRINIIRWMQTLGVFSFFLCVLTMFVLYINKQFLGEVIFAISLLSLMSSLLLSLYEVNISVKAITLQLDKEGIK</sequence>
<feature type="transmembrane region" description="Helical" evidence="1">
    <location>
        <begin position="12"/>
        <end position="33"/>
    </location>
</feature>
<evidence type="ECO:0000313" key="2">
    <source>
        <dbReference type="EMBL" id="MBC5641143.1"/>
    </source>
</evidence>
<evidence type="ECO:0000256" key="1">
    <source>
        <dbReference type="SAM" id="Phobius"/>
    </source>
</evidence>